<dbReference type="EMBL" id="CYKH01002220">
    <property type="protein sequence ID" value="CUG94130.1"/>
    <property type="molecule type" value="Genomic_DNA"/>
</dbReference>
<sequence>MSSAKLLVPSAVAVAQNASSIIDDDAFSDTLVSTAIHGDDDDRDDSTNNDAVNVLLDRFLYEAALLFATVHQGSYLWNLVESLGAPRGKGTKGDLTQVRDVFIGSYVGNRALVALCSTIRIMLPNVATISMVNASLYAGDSEPSNINGNTTIQAMCSLLCGHPSLKHWDLSKNDIGVAALQSLVALVKGTPSILSIDLRDTFVKESDRWQLDAVLAVNKRKAERVAASSPLNQHGKPTTNSSSTNANHEDGVQRHLSLKLPINGVASLLSTSMLMHASQKMSSSQLLSPKKSVASAAAGAIAASPSQIIVTDDMGSLRHLKSVPGSPHGGPASPGGATTNAGSGAVLKRTPVSIPYLRSKKDPHCLAASTMRYIRNRVPPPTAALASAQTASNLKEGSSSLVPWPRVLSNLDMTKSADGKARANIAQLLTPAWLKGAAAPQTDAQRIMMREVVRRTCVFQAVSQQLFLAPPRPPAENGGIPLSVQAVGGMVGKSLAQADYEAVLYRQRLQQDLILDAVVECMSLVQLTVGEPVWEKGDKARNVYLIPLPAPLKENKSGSPSSARKSRGNGGAASFSSSPDLKSDASIAESAPPPPRQLRFGAVMSSGEVPSSGKSSPSLLSPMMSSTRTQGGGGSMRLAQIPPLPTQSIESRTMPQGQFFGYDEALPLDSTAGPGRVRTTLCTLCLEEGDVPQHLLMQSPLTPNQKTTPPAEATTATATEDVAREGAPQLPSLGSDLNNESVKSVSVWCMRREAFEMFFSEPLFAQRVVSRRIIDAMPCMLGVDAQLRLYLGDLLMNPTVIYERELPLSTSEGNHGRVPPESVDVVPFTQLLDHVILVEEGSMCVRRQGQEMSVFGRGDVIAFDGKRDTATATKGEICEGLRCVLKTGNMPSWKFHVLSLVELRRSLPSELVETIAVQTQKNFKEVDARLDNSGWGRRSKRTPM</sequence>
<feature type="compositionally biased region" description="Polar residues" evidence="1">
    <location>
        <begin position="229"/>
        <end position="246"/>
    </location>
</feature>
<accession>A0A0S4JVQ3</accession>
<feature type="compositionally biased region" description="Low complexity" evidence="1">
    <location>
        <begin position="604"/>
        <end position="626"/>
    </location>
</feature>
<dbReference type="AlphaFoldDB" id="A0A0S4JVQ3"/>
<evidence type="ECO:0008006" key="4">
    <source>
        <dbReference type="Google" id="ProtNLM"/>
    </source>
</evidence>
<keyword evidence="3" id="KW-1185">Reference proteome</keyword>
<dbReference type="SUPFAM" id="SSF52047">
    <property type="entry name" value="RNI-like"/>
    <property type="match status" value="1"/>
</dbReference>
<feature type="region of interest" description="Disordered" evidence="1">
    <location>
        <begin position="554"/>
        <end position="636"/>
    </location>
</feature>
<evidence type="ECO:0000313" key="2">
    <source>
        <dbReference type="EMBL" id="CUG94130.1"/>
    </source>
</evidence>
<proteinExistence type="predicted"/>
<feature type="region of interest" description="Disordered" evidence="1">
    <location>
        <begin position="225"/>
        <end position="250"/>
    </location>
</feature>
<organism evidence="2 3">
    <name type="scientific">Bodo saltans</name>
    <name type="common">Flagellated protozoan</name>
    <dbReference type="NCBI Taxonomy" id="75058"/>
    <lineage>
        <taxon>Eukaryota</taxon>
        <taxon>Discoba</taxon>
        <taxon>Euglenozoa</taxon>
        <taxon>Kinetoplastea</taxon>
        <taxon>Metakinetoplastina</taxon>
        <taxon>Eubodonida</taxon>
        <taxon>Bodonidae</taxon>
        <taxon>Bodo</taxon>
    </lineage>
</organism>
<dbReference type="Gene3D" id="3.80.10.10">
    <property type="entry name" value="Ribonuclease Inhibitor"/>
    <property type="match status" value="1"/>
</dbReference>
<dbReference type="VEuPathDB" id="TriTrypDB:BSAL_46645"/>
<evidence type="ECO:0000256" key="1">
    <source>
        <dbReference type="SAM" id="MobiDB-lite"/>
    </source>
</evidence>
<reference evidence="3" key="1">
    <citation type="submission" date="2015-09" db="EMBL/GenBank/DDBJ databases">
        <authorList>
            <consortium name="Pathogen Informatics"/>
        </authorList>
    </citation>
    <scope>NUCLEOTIDE SEQUENCE [LARGE SCALE GENOMIC DNA]</scope>
    <source>
        <strain evidence="3">Lake Konstanz</strain>
    </source>
</reference>
<dbReference type="InterPro" id="IPR032675">
    <property type="entry name" value="LRR_dom_sf"/>
</dbReference>
<feature type="region of interest" description="Disordered" evidence="1">
    <location>
        <begin position="322"/>
        <end position="344"/>
    </location>
</feature>
<dbReference type="Proteomes" id="UP000051952">
    <property type="component" value="Unassembled WGS sequence"/>
</dbReference>
<name>A0A0S4JVQ3_BODSA</name>
<protein>
    <recommendedName>
        <fullName evidence="4">Leucine-rich repeat protein</fullName>
    </recommendedName>
</protein>
<gene>
    <name evidence="2" type="ORF">BSAL_46645</name>
</gene>
<evidence type="ECO:0000313" key="3">
    <source>
        <dbReference type="Proteomes" id="UP000051952"/>
    </source>
</evidence>